<dbReference type="Proteomes" id="UP000190852">
    <property type="component" value="Unassembled WGS sequence"/>
</dbReference>
<dbReference type="EMBL" id="FUYQ01000017">
    <property type="protein sequence ID" value="SKB68003.1"/>
    <property type="molecule type" value="Genomic_DNA"/>
</dbReference>
<proteinExistence type="predicted"/>
<accession>A0A1T5D8W8</accession>
<dbReference type="Gene3D" id="2.20.110.10">
    <property type="entry name" value="Histone H3 K4-specific methyltransferase SET7/9 N-terminal domain"/>
    <property type="match status" value="1"/>
</dbReference>
<reference evidence="2" key="1">
    <citation type="submission" date="2017-02" db="EMBL/GenBank/DDBJ databases">
        <authorList>
            <person name="Varghese N."/>
            <person name="Submissions S."/>
        </authorList>
    </citation>
    <scope>NUCLEOTIDE SEQUENCE [LARGE SCALE GENOMIC DNA]</scope>
    <source>
        <strain evidence="2">DSM 24967</strain>
    </source>
</reference>
<keyword evidence="2" id="KW-1185">Reference proteome</keyword>
<dbReference type="RefSeq" id="WP_079683774.1">
    <property type="nucleotide sequence ID" value="NZ_FUYQ01000017.1"/>
</dbReference>
<sequence length="68" mass="7701">MNKNGLKAGEYKLYNKNGTLSEKGSYLDNKLNGEVELFNESGNPVAMIKEKRFSLPITIKEESFPVYL</sequence>
<evidence type="ECO:0008006" key="3">
    <source>
        <dbReference type="Google" id="ProtNLM"/>
    </source>
</evidence>
<gene>
    <name evidence="1" type="ORF">SAMN05660349_02305</name>
</gene>
<dbReference type="AlphaFoldDB" id="A0A1T5D8W8"/>
<evidence type="ECO:0000313" key="1">
    <source>
        <dbReference type="EMBL" id="SKB68003.1"/>
    </source>
</evidence>
<name>A0A1T5D8W8_9BACT</name>
<organism evidence="1 2">
    <name type="scientific">Parabacteroides chartae</name>
    <dbReference type="NCBI Taxonomy" id="1037355"/>
    <lineage>
        <taxon>Bacteria</taxon>
        <taxon>Pseudomonadati</taxon>
        <taxon>Bacteroidota</taxon>
        <taxon>Bacteroidia</taxon>
        <taxon>Bacteroidales</taxon>
        <taxon>Tannerellaceae</taxon>
        <taxon>Parabacteroides</taxon>
    </lineage>
</organism>
<evidence type="ECO:0000313" key="2">
    <source>
        <dbReference type="Proteomes" id="UP000190852"/>
    </source>
</evidence>
<protein>
    <recommendedName>
        <fullName evidence="3">MORN repeat variant</fullName>
    </recommendedName>
</protein>
<dbReference type="SUPFAM" id="SSF82185">
    <property type="entry name" value="Histone H3 K4-specific methyltransferase SET7/9 N-terminal domain"/>
    <property type="match status" value="1"/>
</dbReference>